<feature type="domain" description="Calcineurin-like phosphoesterase" evidence="2">
    <location>
        <begin position="51"/>
        <end position="263"/>
    </location>
</feature>
<gene>
    <name evidence="3" type="ORF">LX83_006179</name>
</gene>
<dbReference type="InterPro" id="IPR004843">
    <property type="entry name" value="Calcineurin-like_PHP"/>
</dbReference>
<dbReference type="AlphaFoldDB" id="A0AAE3KJ73"/>
<evidence type="ECO:0000259" key="2">
    <source>
        <dbReference type="Pfam" id="PF00149"/>
    </source>
</evidence>
<dbReference type="PANTHER" id="PTHR46546:SF4">
    <property type="entry name" value="SHEWANELLA-LIKE PROTEIN PHOSPHATASE 1"/>
    <property type="match status" value="1"/>
</dbReference>
<dbReference type="PANTHER" id="PTHR46546">
    <property type="entry name" value="SHEWANELLA-LIKE PROTEIN PHOSPHATASE 1"/>
    <property type="match status" value="1"/>
</dbReference>
<comment type="caution">
    <text evidence="3">The sequence shown here is derived from an EMBL/GenBank/DDBJ whole genome shotgun (WGS) entry which is preliminary data.</text>
</comment>
<reference evidence="3" key="1">
    <citation type="submission" date="2022-06" db="EMBL/GenBank/DDBJ databases">
        <title>Genomic Encyclopedia of Archaeal and Bacterial Type Strains, Phase II (KMG-II): from individual species to whole genera.</title>
        <authorList>
            <person name="Goeker M."/>
        </authorList>
    </citation>
    <scope>NUCLEOTIDE SEQUENCE</scope>
    <source>
        <strain evidence="3">DSM 43935</strain>
    </source>
</reference>
<dbReference type="Pfam" id="PF00149">
    <property type="entry name" value="Metallophos"/>
    <property type="match status" value="1"/>
</dbReference>
<feature type="region of interest" description="Disordered" evidence="1">
    <location>
        <begin position="1"/>
        <end position="30"/>
    </location>
</feature>
<dbReference type="GO" id="GO:0016787">
    <property type="term" value="F:hydrolase activity"/>
    <property type="evidence" value="ECO:0007669"/>
    <property type="project" value="InterPro"/>
</dbReference>
<protein>
    <submittedName>
        <fullName evidence="3">Calcineurin-like phosphoesterase</fullName>
    </submittedName>
</protein>
<evidence type="ECO:0000313" key="3">
    <source>
        <dbReference type="EMBL" id="MCP2169295.1"/>
    </source>
</evidence>
<dbReference type="Proteomes" id="UP001206128">
    <property type="component" value="Unassembled WGS sequence"/>
</dbReference>
<dbReference type="InterPro" id="IPR006186">
    <property type="entry name" value="Ser/Thr-sp_prot-phosphatase"/>
</dbReference>
<dbReference type="CDD" id="cd00144">
    <property type="entry name" value="MPP_PPP_family"/>
    <property type="match status" value="1"/>
</dbReference>
<evidence type="ECO:0000256" key="1">
    <source>
        <dbReference type="SAM" id="MobiDB-lite"/>
    </source>
</evidence>
<dbReference type="InterPro" id="IPR029052">
    <property type="entry name" value="Metallo-depent_PP-like"/>
</dbReference>
<name>A0AAE3KJ73_9PSEU</name>
<proteinExistence type="predicted"/>
<accession>A0AAE3KJ73</accession>
<dbReference type="EMBL" id="JAMTCK010000017">
    <property type="protein sequence ID" value="MCP2169295.1"/>
    <property type="molecule type" value="Genomic_DNA"/>
</dbReference>
<keyword evidence="4" id="KW-1185">Reference proteome</keyword>
<dbReference type="SUPFAM" id="SSF56300">
    <property type="entry name" value="Metallo-dependent phosphatases"/>
    <property type="match status" value="1"/>
</dbReference>
<dbReference type="PRINTS" id="PR00114">
    <property type="entry name" value="STPHPHTASE"/>
</dbReference>
<evidence type="ECO:0000313" key="4">
    <source>
        <dbReference type="Proteomes" id="UP001206128"/>
    </source>
</evidence>
<dbReference type="Gene3D" id="3.60.21.10">
    <property type="match status" value="1"/>
</dbReference>
<sequence length="315" mass="34045">MTGAAQPTRANTGCHRSGVTPGGEAHPRPKSSIVACVDTEPPKAVNSSLHVVGDVHGHLDELVRALHAAGLVDTAGHWCAGTGELWFLGDFVDRGPDGVGVIEFVMALQEQAEQAGGRVTALLGNHEVLMLGMHRFGDTEVPDGLGLRSFERSWTINGGLRRDLDRLTDRHLDWLTGLDVLALTRNHLLMHSDTVEYLDWGRSIAEVNSAVRTVLTGDDLVEWWECWRRMTTRYSFRGDFGGQVAKEVLDIFGGQTLVHGHTVISDQLGVPPEQVTEPLRYAGGRVLAVDGGLFIGGPCLVVPLPYTEPVNPGSA</sequence>
<organism evidence="3 4">
    <name type="scientific">Goodfellowiella coeruleoviolacea</name>
    <dbReference type="NCBI Taxonomy" id="334858"/>
    <lineage>
        <taxon>Bacteria</taxon>
        <taxon>Bacillati</taxon>
        <taxon>Actinomycetota</taxon>
        <taxon>Actinomycetes</taxon>
        <taxon>Pseudonocardiales</taxon>
        <taxon>Pseudonocardiaceae</taxon>
        <taxon>Goodfellowiella</taxon>
    </lineage>
</organism>